<keyword evidence="5" id="KW-1185">Reference proteome</keyword>
<protein>
    <submittedName>
        <fullName evidence="4">Uncharacterized protein</fullName>
    </submittedName>
</protein>
<feature type="repeat" description="ANK" evidence="3">
    <location>
        <begin position="107"/>
        <end position="139"/>
    </location>
</feature>
<gene>
    <name evidence="4" type="ORF">SAMN02745166_01338</name>
</gene>
<evidence type="ECO:0000313" key="5">
    <source>
        <dbReference type="Proteomes" id="UP000190774"/>
    </source>
</evidence>
<organism evidence="4 5">
    <name type="scientific">Prosthecobacter debontii</name>
    <dbReference type="NCBI Taxonomy" id="48467"/>
    <lineage>
        <taxon>Bacteria</taxon>
        <taxon>Pseudomonadati</taxon>
        <taxon>Verrucomicrobiota</taxon>
        <taxon>Verrucomicrobiia</taxon>
        <taxon>Verrucomicrobiales</taxon>
        <taxon>Verrucomicrobiaceae</taxon>
        <taxon>Prosthecobacter</taxon>
    </lineage>
</organism>
<dbReference type="PROSITE" id="PS50297">
    <property type="entry name" value="ANK_REP_REGION"/>
    <property type="match status" value="3"/>
</dbReference>
<sequence length="208" mass="22765">MQKMHQLGGCATRVHPPSVSLAISLFMKTDITPEEEQRYAELQAMALDFARHGDAAALEPMLQAGMPVNLADHKQNTLLMLAAYHGHEQTVHLLLENGARVDQRNDRQQTPLGGVAFKGHAEIAKMLIGAGADVDADNGNGMTPLMFARMFGREAVAQVLEQSGADRQARVRGFSLGQIAVAMRILRVLVSPIVWLRSRFRSPKPAHV</sequence>
<accession>A0A1T4XAT6</accession>
<dbReference type="Pfam" id="PF00023">
    <property type="entry name" value="Ank"/>
    <property type="match status" value="1"/>
</dbReference>
<dbReference type="Gene3D" id="1.25.40.20">
    <property type="entry name" value="Ankyrin repeat-containing domain"/>
    <property type="match status" value="1"/>
</dbReference>
<reference evidence="5" key="1">
    <citation type="submission" date="2017-02" db="EMBL/GenBank/DDBJ databases">
        <authorList>
            <person name="Varghese N."/>
            <person name="Submissions S."/>
        </authorList>
    </citation>
    <scope>NUCLEOTIDE SEQUENCE [LARGE SCALE GENOMIC DNA]</scope>
    <source>
        <strain evidence="5">ATCC 700200</strain>
    </source>
</reference>
<evidence type="ECO:0000256" key="1">
    <source>
        <dbReference type="ARBA" id="ARBA00022737"/>
    </source>
</evidence>
<dbReference type="AlphaFoldDB" id="A0A1T4XAT6"/>
<name>A0A1T4XAT6_9BACT</name>
<evidence type="ECO:0000256" key="2">
    <source>
        <dbReference type="ARBA" id="ARBA00023043"/>
    </source>
</evidence>
<keyword evidence="1" id="KW-0677">Repeat</keyword>
<keyword evidence="2 3" id="KW-0040">ANK repeat</keyword>
<dbReference type="EMBL" id="FUYE01000003">
    <property type="protein sequence ID" value="SKA86714.1"/>
    <property type="molecule type" value="Genomic_DNA"/>
</dbReference>
<feature type="repeat" description="ANK" evidence="3">
    <location>
        <begin position="140"/>
        <end position="172"/>
    </location>
</feature>
<evidence type="ECO:0000256" key="3">
    <source>
        <dbReference type="PROSITE-ProRule" id="PRU00023"/>
    </source>
</evidence>
<dbReference type="SMART" id="SM00248">
    <property type="entry name" value="ANK"/>
    <property type="match status" value="3"/>
</dbReference>
<dbReference type="Proteomes" id="UP000190774">
    <property type="component" value="Unassembled WGS sequence"/>
</dbReference>
<evidence type="ECO:0000313" key="4">
    <source>
        <dbReference type="EMBL" id="SKA86714.1"/>
    </source>
</evidence>
<dbReference type="InterPro" id="IPR036770">
    <property type="entry name" value="Ankyrin_rpt-contain_sf"/>
</dbReference>
<dbReference type="Pfam" id="PF12796">
    <property type="entry name" value="Ank_2"/>
    <property type="match status" value="1"/>
</dbReference>
<dbReference type="PROSITE" id="PS50088">
    <property type="entry name" value="ANK_REPEAT"/>
    <property type="match status" value="3"/>
</dbReference>
<dbReference type="SUPFAM" id="SSF48403">
    <property type="entry name" value="Ankyrin repeat"/>
    <property type="match status" value="1"/>
</dbReference>
<feature type="repeat" description="ANK" evidence="3">
    <location>
        <begin position="74"/>
        <end position="106"/>
    </location>
</feature>
<dbReference type="InterPro" id="IPR002110">
    <property type="entry name" value="Ankyrin_rpt"/>
</dbReference>
<dbReference type="PANTHER" id="PTHR24171">
    <property type="entry name" value="ANKYRIN REPEAT DOMAIN-CONTAINING PROTEIN 39-RELATED"/>
    <property type="match status" value="1"/>
</dbReference>
<proteinExistence type="predicted"/>
<dbReference type="STRING" id="48467.SAMN02745166_01338"/>